<dbReference type="InterPro" id="IPR050327">
    <property type="entry name" value="Proton-linked_MCT"/>
</dbReference>
<feature type="transmembrane region" description="Helical" evidence="1">
    <location>
        <begin position="207"/>
        <end position="227"/>
    </location>
</feature>
<dbReference type="GeneID" id="106819553"/>
<dbReference type="Pfam" id="PF07690">
    <property type="entry name" value="MFS_1"/>
    <property type="match status" value="1"/>
</dbReference>
<dbReference type="PANTHER" id="PTHR11360">
    <property type="entry name" value="MONOCARBOXYLATE TRANSPORTER"/>
    <property type="match status" value="1"/>
</dbReference>
<reference evidence="3" key="1">
    <citation type="submission" date="2025-08" db="UniProtKB">
        <authorList>
            <consortium name="RefSeq"/>
        </authorList>
    </citation>
    <scope>IDENTIFICATION</scope>
</reference>
<evidence type="ECO:0000313" key="3">
    <source>
        <dbReference type="RefSeq" id="XP_014679654.1"/>
    </source>
</evidence>
<sequence length="245" mass="26753">MFILGGMYLQTVAAAAMFRGIPRAAKEELKKRRRDTRLGMAIADMIKFGAYCLSNLAYTIGGFTLTTYCVLLGIRRGMSLTRAAQMLTMLQISNAISRFLVAAVGDRRWFPRHLVLGFTPFVGGIISLMLLRAETVWAFALCCVLYGTSFGVRASVQTPTLVDLFGIQNLPMVQSIYILFGGIGILTGPVAAGFLMDRYTSDLRPVFILSGISCIVSGVLQGGALCINYRQKRASEEPPKLGRSD</sequence>
<keyword evidence="1" id="KW-1133">Transmembrane helix</keyword>
<dbReference type="RefSeq" id="XP_014679654.1">
    <property type="nucleotide sequence ID" value="XM_014824168.1"/>
</dbReference>
<protein>
    <submittedName>
        <fullName evidence="3">Monocarboxylate transporter 5-like</fullName>
    </submittedName>
</protein>
<dbReference type="SUPFAM" id="SSF103473">
    <property type="entry name" value="MFS general substrate transporter"/>
    <property type="match status" value="1"/>
</dbReference>
<name>A0ABM1F5D3_PRICU</name>
<dbReference type="PANTHER" id="PTHR11360:SF284">
    <property type="entry name" value="EG:103B4.3 PROTEIN-RELATED"/>
    <property type="match status" value="1"/>
</dbReference>
<feature type="transmembrane region" description="Helical" evidence="1">
    <location>
        <begin position="46"/>
        <end position="74"/>
    </location>
</feature>
<feature type="transmembrane region" description="Helical" evidence="1">
    <location>
        <begin position="176"/>
        <end position="195"/>
    </location>
</feature>
<feature type="transmembrane region" description="Helical" evidence="1">
    <location>
        <begin position="137"/>
        <end position="156"/>
    </location>
</feature>
<evidence type="ECO:0000313" key="2">
    <source>
        <dbReference type="Proteomes" id="UP000695022"/>
    </source>
</evidence>
<keyword evidence="1" id="KW-0472">Membrane</keyword>
<keyword evidence="2" id="KW-1185">Reference proteome</keyword>
<organism evidence="2 3">
    <name type="scientific">Priapulus caudatus</name>
    <name type="common">Priapulid worm</name>
    <dbReference type="NCBI Taxonomy" id="37621"/>
    <lineage>
        <taxon>Eukaryota</taxon>
        <taxon>Metazoa</taxon>
        <taxon>Ecdysozoa</taxon>
        <taxon>Scalidophora</taxon>
        <taxon>Priapulida</taxon>
        <taxon>Priapulimorpha</taxon>
        <taxon>Priapulimorphida</taxon>
        <taxon>Priapulidae</taxon>
        <taxon>Priapulus</taxon>
    </lineage>
</organism>
<dbReference type="Proteomes" id="UP000695022">
    <property type="component" value="Unplaced"/>
</dbReference>
<feature type="transmembrane region" description="Helical" evidence="1">
    <location>
        <begin position="113"/>
        <end position="131"/>
    </location>
</feature>
<proteinExistence type="predicted"/>
<gene>
    <name evidence="3" type="primary">LOC106819553</name>
</gene>
<keyword evidence="1" id="KW-0812">Transmembrane</keyword>
<evidence type="ECO:0000256" key="1">
    <source>
        <dbReference type="SAM" id="Phobius"/>
    </source>
</evidence>
<accession>A0ABM1F5D3</accession>
<dbReference type="Gene3D" id="1.20.1250.20">
    <property type="entry name" value="MFS general substrate transporter like domains"/>
    <property type="match status" value="1"/>
</dbReference>
<dbReference type="InterPro" id="IPR036259">
    <property type="entry name" value="MFS_trans_sf"/>
</dbReference>
<dbReference type="InterPro" id="IPR011701">
    <property type="entry name" value="MFS"/>
</dbReference>